<accession>S0G206</accession>
<dbReference type="SUPFAM" id="SSF47413">
    <property type="entry name" value="lambda repressor-like DNA-binding domains"/>
    <property type="match status" value="1"/>
</dbReference>
<dbReference type="InterPro" id="IPR024370">
    <property type="entry name" value="PBP_domain"/>
</dbReference>
<evidence type="ECO:0000313" key="3">
    <source>
        <dbReference type="Proteomes" id="UP000014216"/>
    </source>
</evidence>
<dbReference type="Proteomes" id="UP000014216">
    <property type="component" value="Unassembled WGS sequence"/>
</dbReference>
<dbReference type="PANTHER" id="PTHR38431">
    <property type="entry name" value="BLL2305 PROTEIN"/>
    <property type="match status" value="1"/>
</dbReference>
<dbReference type="Pfam" id="PF01381">
    <property type="entry name" value="HTH_3"/>
    <property type="match status" value="1"/>
</dbReference>
<dbReference type="RefSeq" id="WP_006967579.1">
    <property type="nucleotide sequence ID" value="NZ_APJX01000009.1"/>
</dbReference>
<dbReference type="PROSITE" id="PS50943">
    <property type="entry name" value="HTH_CROC1"/>
    <property type="match status" value="1"/>
</dbReference>
<dbReference type="SMART" id="SM00530">
    <property type="entry name" value="HTH_XRE"/>
    <property type="match status" value="1"/>
</dbReference>
<protein>
    <submittedName>
        <fullName evidence="2">Transcriptional regulator of molybdate metabolism, XRE family</fullName>
    </submittedName>
</protein>
<evidence type="ECO:0000259" key="1">
    <source>
        <dbReference type="PROSITE" id="PS50943"/>
    </source>
</evidence>
<comment type="caution">
    <text evidence="2">The sequence shown here is derived from an EMBL/GenBank/DDBJ whole genome shotgun (WGS) entry which is preliminary data.</text>
</comment>
<feature type="domain" description="HTH cro/C1-type" evidence="1">
    <location>
        <begin position="12"/>
        <end position="66"/>
    </location>
</feature>
<gene>
    <name evidence="2" type="ORF">Dpo_9c00090</name>
</gene>
<dbReference type="SUPFAM" id="SSF53850">
    <property type="entry name" value="Periplasmic binding protein-like II"/>
    <property type="match status" value="1"/>
</dbReference>
<dbReference type="CDD" id="cd00093">
    <property type="entry name" value="HTH_XRE"/>
    <property type="match status" value="1"/>
</dbReference>
<sequence length="372" mass="40242">MKHTPEKVDNRVKQYRVKAGLSQSALAELVGLKRQGIYDIESGRYLPNTGVALKLARHLGCRVEDLFYETVSETDLPLVMGEDGLPDEGRVSVVKIRDRLVVYPVDGRFTFPSLLQPADGVFLQGRGQIRFFSPDTALDQTILITGCDPAFSLLAAHAARIEPKLQMRCRFGSTHAAMERLALGKTHLAGVHLHNPPGEEANVALARRNLNRTGALVMGFSLMEEGLMVSRDNPLNIRTAADLADSGIRFVNREPGAALRGLLDELLAGSGIPVTAVSGYDTLVHGHNQGAQMIAFGMADAALGLRPVAQAFDLDFVPLAEVRCDLVVPADLVNMPGIQIILDALQGRGFRDELSLLPGYSQKKTGTTIAAF</sequence>
<dbReference type="AlphaFoldDB" id="S0G206"/>
<proteinExistence type="predicted"/>
<dbReference type="InterPro" id="IPR010982">
    <property type="entry name" value="Lambda_DNA-bd_dom_sf"/>
</dbReference>
<dbReference type="GO" id="GO:0003677">
    <property type="term" value="F:DNA binding"/>
    <property type="evidence" value="ECO:0007669"/>
    <property type="project" value="InterPro"/>
</dbReference>
<keyword evidence="3" id="KW-1185">Reference proteome</keyword>
<dbReference type="InterPro" id="IPR001387">
    <property type="entry name" value="Cro/C1-type_HTH"/>
</dbReference>
<evidence type="ECO:0000313" key="2">
    <source>
        <dbReference type="EMBL" id="EMS78177.1"/>
    </source>
</evidence>
<dbReference type="OrthoDB" id="9804758at2"/>
<dbReference type="Gene3D" id="1.10.260.40">
    <property type="entry name" value="lambda repressor-like DNA-binding domains"/>
    <property type="match status" value="1"/>
</dbReference>
<dbReference type="EMBL" id="APJX01000009">
    <property type="protein sequence ID" value="EMS78177.1"/>
    <property type="molecule type" value="Genomic_DNA"/>
</dbReference>
<organism evidence="2 3">
    <name type="scientific">Desulfotignum phosphitoxidans DSM 13687</name>
    <dbReference type="NCBI Taxonomy" id="1286635"/>
    <lineage>
        <taxon>Bacteria</taxon>
        <taxon>Pseudomonadati</taxon>
        <taxon>Thermodesulfobacteriota</taxon>
        <taxon>Desulfobacteria</taxon>
        <taxon>Desulfobacterales</taxon>
        <taxon>Desulfobacteraceae</taxon>
        <taxon>Desulfotignum</taxon>
    </lineage>
</organism>
<dbReference type="PANTHER" id="PTHR38431:SF1">
    <property type="entry name" value="BLL2305 PROTEIN"/>
    <property type="match status" value="1"/>
</dbReference>
<name>S0G206_9BACT</name>
<reference evidence="2 3" key="1">
    <citation type="journal article" date="2013" name="Genome Announc.">
        <title>Draft Genome Sequence of Desulfotignum phosphitoxidans DSM 13687 Strain FiPS-3.</title>
        <authorList>
            <person name="Poehlein A."/>
            <person name="Daniel R."/>
            <person name="Simeonova D.D."/>
        </authorList>
    </citation>
    <scope>NUCLEOTIDE SEQUENCE [LARGE SCALE GENOMIC DNA]</scope>
    <source>
        <strain evidence="2 3">DSM 13687</strain>
    </source>
</reference>
<dbReference type="Pfam" id="PF12727">
    <property type="entry name" value="PBP_like"/>
    <property type="match status" value="1"/>
</dbReference>